<gene>
    <name evidence="1" type="ORF">LCGC14_2865320</name>
</gene>
<name>A0A0F9AVM5_9ZZZZ</name>
<feature type="non-terminal residue" evidence="1">
    <location>
        <position position="1"/>
    </location>
</feature>
<evidence type="ECO:0000313" key="1">
    <source>
        <dbReference type="EMBL" id="KKK76271.1"/>
    </source>
</evidence>
<sequence length="86" mass="9517">LFDALKPALIPVISTLLGQLDDLLLTYETAELPQNPSNPEIQGFLALQDARQAVLTDWLTQCSPHLTGFQIETYQKRINGVTVPDP</sequence>
<dbReference type="EMBL" id="LAZR01055476">
    <property type="protein sequence ID" value="KKK76271.1"/>
    <property type="molecule type" value="Genomic_DNA"/>
</dbReference>
<accession>A0A0F9AVM5</accession>
<dbReference type="AlphaFoldDB" id="A0A0F9AVM5"/>
<organism evidence="1">
    <name type="scientific">marine sediment metagenome</name>
    <dbReference type="NCBI Taxonomy" id="412755"/>
    <lineage>
        <taxon>unclassified sequences</taxon>
        <taxon>metagenomes</taxon>
        <taxon>ecological metagenomes</taxon>
    </lineage>
</organism>
<protein>
    <submittedName>
        <fullName evidence="1">Uncharacterized protein</fullName>
    </submittedName>
</protein>
<reference evidence="1" key="1">
    <citation type="journal article" date="2015" name="Nature">
        <title>Complex archaea that bridge the gap between prokaryotes and eukaryotes.</title>
        <authorList>
            <person name="Spang A."/>
            <person name="Saw J.H."/>
            <person name="Jorgensen S.L."/>
            <person name="Zaremba-Niedzwiedzka K."/>
            <person name="Martijn J."/>
            <person name="Lind A.E."/>
            <person name="van Eijk R."/>
            <person name="Schleper C."/>
            <person name="Guy L."/>
            <person name="Ettema T.J."/>
        </authorList>
    </citation>
    <scope>NUCLEOTIDE SEQUENCE</scope>
</reference>
<comment type="caution">
    <text evidence="1">The sequence shown here is derived from an EMBL/GenBank/DDBJ whole genome shotgun (WGS) entry which is preliminary data.</text>
</comment>
<proteinExistence type="predicted"/>